<evidence type="ECO:0000256" key="1">
    <source>
        <dbReference type="ARBA" id="ARBA00022723"/>
    </source>
</evidence>
<dbReference type="EMBL" id="BQNB010013040">
    <property type="protein sequence ID" value="GJT11087.1"/>
    <property type="molecule type" value="Genomic_DNA"/>
</dbReference>
<organism evidence="4 5">
    <name type="scientific">Tanacetum coccineum</name>
    <dbReference type="NCBI Taxonomy" id="301880"/>
    <lineage>
        <taxon>Eukaryota</taxon>
        <taxon>Viridiplantae</taxon>
        <taxon>Streptophyta</taxon>
        <taxon>Embryophyta</taxon>
        <taxon>Tracheophyta</taxon>
        <taxon>Spermatophyta</taxon>
        <taxon>Magnoliopsida</taxon>
        <taxon>eudicotyledons</taxon>
        <taxon>Gunneridae</taxon>
        <taxon>Pentapetalae</taxon>
        <taxon>asterids</taxon>
        <taxon>campanulids</taxon>
        <taxon>Asterales</taxon>
        <taxon>Asteraceae</taxon>
        <taxon>Asteroideae</taxon>
        <taxon>Anthemideae</taxon>
        <taxon>Anthemidinae</taxon>
        <taxon>Tanacetum</taxon>
    </lineage>
</organism>
<dbReference type="PANTHER" id="PTHR42648">
    <property type="entry name" value="TRANSPOSASE, PUTATIVE-RELATED"/>
    <property type="match status" value="1"/>
</dbReference>
<dbReference type="InterPro" id="IPR001584">
    <property type="entry name" value="Integrase_cat-core"/>
</dbReference>
<proteinExistence type="predicted"/>
<accession>A0ABQ5BAF6</accession>
<gene>
    <name evidence="4" type="ORF">Tco_0858129</name>
</gene>
<dbReference type="InterPro" id="IPR025724">
    <property type="entry name" value="GAG-pre-integrase_dom"/>
</dbReference>
<evidence type="ECO:0000256" key="2">
    <source>
        <dbReference type="ARBA" id="ARBA00022801"/>
    </source>
</evidence>
<dbReference type="Proteomes" id="UP001151760">
    <property type="component" value="Unassembled WGS sequence"/>
</dbReference>
<dbReference type="PANTHER" id="PTHR42648:SF18">
    <property type="entry name" value="RETROTRANSPOSON, UNCLASSIFIED-LIKE PROTEIN"/>
    <property type="match status" value="1"/>
</dbReference>
<dbReference type="InterPro" id="IPR013103">
    <property type="entry name" value="RVT_2"/>
</dbReference>
<sequence>MMASSPICLLSKALKTKSWLWHRRLSHLNFGAINHLARHGLVRGLPKLKFEKDHLCSACAMGKSMKKPHKPKSEDTNQEKLYLLHMDLCGPMHVASVNGKKYILVIIDDYSRFTYVKCLRSKDEALDFIIKFLKMIQVWLKTHVRRIRTDNGTKFVNQTLREYYEKVGISHETSVSYSPQQNGVVERHNQAVATACYTQNRSIIRLHHGKTPYEILHDKLPDLSFFHVFGALCYPTNDSENLGKLQPKADIDFDELTAMASEHSSSGPALHEMTPATITMEEELNEFERLEVWELVPRPDIVMVITLKWIYKVKLDEVRGILKNKARLVARSYRQEEGINFEESFALVARLDAITFFSLTLLTRI</sequence>
<keyword evidence="2" id="KW-0378">Hydrolase</keyword>
<dbReference type="PROSITE" id="PS50994">
    <property type="entry name" value="INTEGRASE"/>
    <property type="match status" value="1"/>
</dbReference>
<dbReference type="Pfam" id="PF00665">
    <property type="entry name" value="rve"/>
    <property type="match status" value="1"/>
</dbReference>
<keyword evidence="1" id="KW-0479">Metal-binding</keyword>
<dbReference type="Pfam" id="PF13976">
    <property type="entry name" value="gag_pre-integrs"/>
    <property type="match status" value="1"/>
</dbReference>
<dbReference type="Gene3D" id="3.30.420.10">
    <property type="entry name" value="Ribonuclease H-like superfamily/Ribonuclease H"/>
    <property type="match status" value="1"/>
</dbReference>
<dbReference type="InterPro" id="IPR012337">
    <property type="entry name" value="RNaseH-like_sf"/>
</dbReference>
<comment type="caution">
    <text evidence="4">The sequence shown here is derived from an EMBL/GenBank/DDBJ whole genome shotgun (WGS) entry which is preliminary data.</text>
</comment>
<protein>
    <submittedName>
        <fullName evidence="4">Retrovirus-related pol polyprotein from transposon TNT 1-94</fullName>
    </submittedName>
</protein>
<evidence type="ECO:0000313" key="4">
    <source>
        <dbReference type="EMBL" id="GJT11087.1"/>
    </source>
</evidence>
<reference evidence="4" key="2">
    <citation type="submission" date="2022-01" db="EMBL/GenBank/DDBJ databases">
        <authorList>
            <person name="Yamashiro T."/>
            <person name="Shiraishi A."/>
            <person name="Satake H."/>
            <person name="Nakayama K."/>
        </authorList>
    </citation>
    <scope>NUCLEOTIDE SEQUENCE</scope>
</reference>
<keyword evidence="5" id="KW-1185">Reference proteome</keyword>
<dbReference type="InterPro" id="IPR039537">
    <property type="entry name" value="Retrotran_Ty1/copia-like"/>
</dbReference>
<name>A0ABQ5BAF6_9ASTR</name>
<dbReference type="Pfam" id="PF07727">
    <property type="entry name" value="RVT_2"/>
    <property type="match status" value="1"/>
</dbReference>
<evidence type="ECO:0000259" key="3">
    <source>
        <dbReference type="PROSITE" id="PS50994"/>
    </source>
</evidence>
<feature type="domain" description="Integrase catalytic" evidence="3">
    <location>
        <begin position="67"/>
        <end position="193"/>
    </location>
</feature>
<dbReference type="SUPFAM" id="SSF53098">
    <property type="entry name" value="Ribonuclease H-like"/>
    <property type="match status" value="1"/>
</dbReference>
<reference evidence="4" key="1">
    <citation type="journal article" date="2022" name="Int. J. Mol. Sci.">
        <title>Draft Genome of Tanacetum Coccineum: Genomic Comparison of Closely Related Tanacetum-Family Plants.</title>
        <authorList>
            <person name="Yamashiro T."/>
            <person name="Shiraishi A."/>
            <person name="Nakayama K."/>
            <person name="Satake H."/>
        </authorList>
    </citation>
    <scope>NUCLEOTIDE SEQUENCE</scope>
</reference>
<dbReference type="InterPro" id="IPR036397">
    <property type="entry name" value="RNaseH_sf"/>
</dbReference>
<evidence type="ECO:0000313" key="5">
    <source>
        <dbReference type="Proteomes" id="UP001151760"/>
    </source>
</evidence>